<evidence type="ECO:0000313" key="1">
    <source>
        <dbReference type="EMBL" id="KOM43194.1"/>
    </source>
</evidence>
<dbReference type="STRING" id="3914.A0A0L9UKV5"/>
<accession>A0A0L9UKV5</accession>
<dbReference type="Gramene" id="KOM43194">
    <property type="protein sequence ID" value="KOM43194"/>
    <property type="gene ID" value="LR48_Vigan05g079800"/>
</dbReference>
<organism evidence="1 2">
    <name type="scientific">Phaseolus angularis</name>
    <name type="common">Azuki bean</name>
    <name type="synonym">Vigna angularis</name>
    <dbReference type="NCBI Taxonomy" id="3914"/>
    <lineage>
        <taxon>Eukaryota</taxon>
        <taxon>Viridiplantae</taxon>
        <taxon>Streptophyta</taxon>
        <taxon>Embryophyta</taxon>
        <taxon>Tracheophyta</taxon>
        <taxon>Spermatophyta</taxon>
        <taxon>Magnoliopsida</taxon>
        <taxon>eudicotyledons</taxon>
        <taxon>Gunneridae</taxon>
        <taxon>Pentapetalae</taxon>
        <taxon>rosids</taxon>
        <taxon>fabids</taxon>
        <taxon>Fabales</taxon>
        <taxon>Fabaceae</taxon>
        <taxon>Papilionoideae</taxon>
        <taxon>50 kb inversion clade</taxon>
        <taxon>NPAAA clade</taxon>
        <taxon>indigoferoid/millettioid clade</taxon>
        <taxon>Phaseoleae</taxon>
        <taxon>Vigna</taxon>
    </lineage>
</organism>
<gene>
    <name evidence="1" type="ORF">LR48_Vigan05g079800</name>
</gene>
<evidence type="ECO:0000313" key="2">
    <source>
        <dbReference type="Proteomes" id="UP000053144"/>
    </source>
</evidence>
<dbReference type="EMBL" id="CM003375">
    <property type="protein sequence ID" value="KOM43194.1"/>
    <property type="molecule type" value="Genomic_DNA"/>
</dbReference>
<dbReference type="AlphaFoldDB" id="A0A0L9UKV5"/>
<dbReference type="Proteomes" id="UP000053144">
    <property type="component" value="Chromosome 5"/>
</dbReference>
<proteinExistence type="predicted"/>
<dbReference type="Gene3D" id="3.60.20.30">
    <property type="entry name" value="(Glycosyl)asparaginase"/>
    <property type="match status" value="1"/>
</dbReference>
<protein>
    <submittedName>
        <fullName evidence="1">Uncharacterized protein</fullName>
    </submittedName>
</protein>
<name>A0A0L9UKV5_PHAAN</name>
<reference evidence="2" key="1">
    <citation type="journal article" date="2015" name="Proc. Natl. Acad. Sci. U.S.A.">
        <title>Genome sequencing of adzuki bean (Vigna angularis) provides insight into high starch and low fat accumulation and domestication.</title>
        <authorList>
            <person name="Yang K."/>
            <person name="Tian Z."/>
            <person name="Chen C."/>
            <person name="Luo L."/>
            <person name="Zhao B."/>
            <person name="Wang Z."/>
            <person name="Yu L."/>
            <person name="Li Y."/>
            <person name="Sun Y."/>
            <person name="Li W."/>
            <person name="Chen Y."/>
            <person name="Li Y."/>
            <person name="Zhang Y."/>
            <person name="Ai D."/>
            <person name="Zhao J."/>
            <person name="Shang C."/>
            <person name="Ma Y."/>
            <person name="Wu B."/>
            <person name="Wang M."/>
            <person name="Gao L."/>
            <person name="Sun D."/>
            <person name="Zhang P."/>
            <person name="Guo F."/>
            <person name="Wang W."/>
            <person name="Li Y."/>
            <person name="Wang J."/>
            <person name="Varshney R.K."/>
            <person name="Wang J."/>
            <person name="Ling H.Q."/>
            <person name="Wan P."/>
        </authorList>
    </citation>
    <scope>NUCLEOTIDE SEQUENCE</scope>
    <source>
        <strain evidence="2">cv. Jingnong 6</strain>
    </source>
</reference>
<sequence length="112" mass="12109">MGFTLPLMLQLERLRWCRLTVGMAVARDAKEGEESDVALTTTGFDSTPSRKALEALASSSSWSLLLTLESLFVLYRSVVDGPIAGSSAYAVEEVGACCAIGDGDIMMRFLPW</sequence>